<dbReference type="PANTHER" id="PTHR30055">
    <property type="entry name" value="HTH-TYPE TRANSCRIPTIONAL REGULATOR RUTR"/>
    <property type="match status" value="1"/>
</dbReference>
<keyword evidence="1" id="KW-0805">Transcription regulation</keyword>
<accession>A0A7X1MB31</accession>
<reference evidence="7 8" key="1">
    <citation type="submission" date="2020-08" db="EMBL/GenBank/DDBJ databases">
        <title>Streptomyces sp. PSKA01 genome sequencing and assembly.</title>
        <authorList>
            <person name="Mandal S."/>
            <person name="Maiti P.K."/>
            <person name="Das P."/>
        </authorList>
    </citation>
    <scope>NUCLEOTIDE SEQUENCE [LARGE SCALE GENOMIC DNA]</scope>
    <source>
        <strain evidence="7 8">PSKA01</strain>
    </source>
</reference>
<keyword evidence="2 4" id="KW-0238">DNA-binding</keyword>
<dbReference type="PROSITE" id="PS50977">
    <property type="entry name" value="HTH_TETR_2"/>
    <property type="match status" value="1"/>
</dbReference>
<evidence type="ECO:0000256" key="4">
    <source>
        <dbReference type="PROSITE-ProRule" id="PRU00335"/>
    </source>
</evidence>
<protein>
    <submittedName>
        <fullName evidence="7">TetR/AcrR family transcriptional regulator</fullName>
    </submittedName>
</protein>
<evidence type="ECO:0000256" key="3">
    <source>
        <dbReference type="ARBA" id="ARBA00023163"/>
    </source>
</evidence>
<dbReference type="GO" id="GO:0000976">
    <property type="term" value="F:transcription cis-regulatory region binding"/>
    <property type="evidence" value="ECO:0007669"/>
    <property type="project" value="TreeGrafter"/>
</dbReference>
<dbReference type="InterPro" id="IPR001647">
    <property type="entry name" value="HTH_TetR"/>
</dbReference>
<keyword evidence="8" id="KW-1185">Reference proteome</keyword>
<dbReference type="Proteomes" id="UP000584670">
    <property type="component" value="Unassembled WGS sequence"/>
</dbReference>
<feature type="DNA-binding region" description="H-T-H motif" evidence="4">
    <location>
        <begin position="28"/>
        <end position="47"/>
    </location>
</feature>
<dbReference type="SUPFAM" id="SSF46689">
    <property type="entry name" value="Homeodomain-like"/>
    <property type="match status" value="1"/>
</dbReference>
<name>A0A7X1MB31_9ACTN</name>
<evidence type="ECO:0000256" key="2">
    <source>
        <dbReference type="ARBA" id="ARBA00023125"/>
    </source>
</evidence>
<comment type="caution">
    <text evidence="7">The sequence shown here is derived from an EMBL/GenBank/DDBJ whole genome shotgun (WGS) entry which is preliminary data.</text>
</comment>
<evidence type="ECO:0000256" key="1">
    <source>
        <dbReference type="ARBA" id="ARBA00023015"/>
    </source>
</evidence>
<evidence type="ECO:0000259" key="6">
    <source>
        <dbReference type="PROSITE" id="PS50977"/>
    </source>
</evidence>
<dbReference type="PANTHER" id="PTHR30055:SF234">
    <property type="entry name" value="HTH-TYPE TRANSCRIPTIONAL REGULATOR BETI"/>
    <property type="match status" value="1"/>
</dbReference>
<organism evidence="7 8">
    <name type="scientific">Streptomyces cupreus</name>
    <dbReference type="NCBI Taxonomy" id="2759956"/>
    <lineage>
        <taxon>Bacteria</taxon>
        <taxon>Bacillati</taxon>
        <taxon>Actinomycetota</taxon>
        <taxon>Actinomycetes</taxon>
        <taxon>Kitasatosporales</taxon>
        <taxon>Streptomycetaceae</taxon>
        <taxon>Streptomyces</taxon>
    </lineage>
</organism>
<sequence length="218" mass="23582">MARRHLTPQDWSTAALRAMARGGVAAVSVNALAGELEATRGSFYWHFKDRDALLKAALEAWERDDTTALIEELGDITDPRQRLTALFTIALGQEDINGLEPAIVAHADHPAVAPVLRRVTERRIAYLTDLYTDLGLAPASARRQAVATYAAFLGWLELRRSARDIVPEVAATGAIATAALEHLITGLARPSMHQAEPEQSAPPSPMAAPAREPETGQH</sequence>
<dbReference type="InterPro" id="IPR050109">
    <property type="entry name" value="HTH-type_TetR-like_transc_reg"/>
</dbReference>
<dbReference type="EMBL" id="JACMSF010000025">
    <property type="protein sequence ID" value="MBC2904401.1"/>
    <property type="molecule type" value="Genomic_DNA"/>
</dbReference>
<dbReference type="AlphaFoldDB" id="A0A7X1MB31"/>
<proteinExistence type="predicted"/>
<dbReference type="Gene3D" id="1.10.357.10">
    <property type="entry name" value="Tetracycline Repressor, domain 2"/>
    <property type="match status" value="1"/>
</dbReference>
<keyword evidence="3" id="KW-0804">Transcription</keyword>
<evidence type="ECO:0000256" key="5">
    <source>
        <dbReference type="SAM" id="MobiDB-lite"/>
    </source>
</evidence>
<feature type="region of interest" description="Disordered" evidence="5">
    <location>
        <begin position="191"/>
        <end position="218"/>
    </location>
</feature>
<gene>
    <name evidence="7" type="ORF">H4N64_22815</name>
</gene>
<dbReference type="RefSeq" id="WP_186284272.1">
    <property type="nucleotide sequence ID" value="NZ_JACMSF010000025.1"/>
</dbReference>
<dbReference type="GO" id="GO:0003700">
    <property type="term" value="F:DNA-binding transcription factor activity"/>
    <property type="evidence" value="ECO:0007669"/>
    <property type="project" value="TreeGrafter"/>
</dbReference>
<evidence type="ECO:0000313" key="7">
    <source>
        <dbReference type="EMBL" id="MBC2904401.1"/>
    </source>
</evidence>
<feature type="domain" description="HTH tetR-type" evidence="6">
    <location>
        <begin position="5"/>
        <end position="65"/>
    </location>
</feature>
<dbReference type="InterPro" id="IPR009057">
    <property type="entry name" value="Homeodomain-like_sf"/>
</dbReference>
<dbReference type="Pfam" id="PF00440">
    <property type="entry name" value="TetR_N"/>
    <property type="match status" value="1"/>
</dbReference>
<evidence type="ECO:0000313" key="8">
    <source>
        <dbReference type="Proteomes" id="UP000584670"/>
    </source>
</evidence>